<name>Q7XP27_ORYSJ</name>
<feature type="region of interest" description="Disordered" evidence="1">
    <location>
        <begin position="1"/>
        <end position="20"/>
    </location>
</feature>
<dbReference type="Proteomes" id="UP000000763">
    <property type="component" value="Chromosome 4"/>
</dbReference>
<evidence type="ECO:0000313" key="2">
    <source>
        <dbReference type="EMBL" id="CAE03812.2"/>
    </source>
</evidence>
<gene>
    <name evidence="3" type="ORF">B1340F09.21</name>
    <name evidence="2" type="ORF">OSJNBa0027H09.12</name>
</gene>
<dbReference type="AlphaFoldDB" id="Q7XP27"/>
<reference evidence="2" key="1">
    <citation type="journal article" date="2002" name="Nature">
        <title>Sequence and analysis of rice chromosome 4.</title>
        <authorList>
            <person name="Feng Q."/>
            <person name="Zhang Y."/>
            <person name="Hao P."/>
            <person name="Wang S."/>
            <person name="Fu G."/>
            <person name="Huang Y."/>
            <person name="Li Y."/>
            <person name="Zhu J."/>
            <person name="Liu Y."/>
            <person name="Hu X."/>
            <person name="Jia P."/>
            <person name="Zhang Y."/>
            <person name="Zhao Q."/>
            <person name="Ying K."/>
            <person name="Yu S."/>
            <person name="Tang Y."/>
            <person name="Weng Q."/>
            <person name="Zhang L."/>
            <person name="Lu Y."/>
            <person name="Mu J."/>
            <person name="Lu Y."/>
            <person name="Zhang L.S."/>
            <person name="Yu Z."/>
            <person name="Fan D."/>
            <person name="Liu X."/>
            <person name="Lu T."/>
            <person name="Li C."/>
            <person name="Wu Y."/>
            <person name="Sun T."/>
            <person name="Lei H."/>
            <person name="Li T."/>
            <person name="Hu H."/>
            <person name="Guan J."/>
            <person name="Wu M."/>
            <person name="Zhang R."/>
            <person name="Zhou B."/>
            <person name="Chen Z."/>
            <person name="Chen L."/>
            <person name="Jin Z."/>
            <person name="Wang R."/>
            <person name="Yin H."/>
            <person name="Cai Z."/>
            <person name="Ren S."/>
            <person name="Lv G."/>
            <person name="Gu W."/>
            <person name="Zhu G."/>
            <person name="Tu Y."/>
            <person name="Jia J."/>
            <person name="Zhang Y."/>
            <person name="Chen J."/>
            <person name="Kang H."/>
            <person name="Chen X."/>
            <person name="Shao C."/>
            <person name="Sun Y."/>
            <person name="Hu Q."/>
            <person name="Zhang X."/>
            <person name="Zhang W."/>
            <person name="Wang L."/>
            <person name="Ding C."/>
            <person name="Sheng H."/>
            <person name="Gu J."/>
            <person name="Chen S."/>
            <person name="Ni L."/>
            <person name="Zhu F."/>
            <person name="Chen W."/>
            <person name="Lan L."/>
            <person name="Lai Y."/>
            <person name="Cheng Z."/>
            <person name="Gu M."/>
            <person name="Jiang J."/>
            <person name="Li J."/>
            <person name="Hong G."/>
            <person name="Xue Y."/>
            <person name="Han B."/>
        </authorList>
    </citation>
    <scope>NUCLEOTIDE SEQUENCE</scope>
</reference>
<reference evidence="4" key="3">
    <citation type="journal article" date="2005" name="Nature">
        <title>The map-based sequence of the rice genome.</title>
        <authorList>
            <consortium name="International rice genome sequencing project (IRGSP)"/>
            <person name="Matsumoto T."/>
            <person name="Wu J."/>
            <person name="Kanamori H."/>
            <person name="Katayose Y."/>
            <person name="Fujisawa M."/>
            <person name="Namiki N."/>
            <person name="Mizuno H."/>
            <person name="Yamamoto K."/>
            <person name="Antonio B.A."/>
            <person name="Baba T."/>
            <person name="Sakata K."/>
            <person name="Nagamura Y."/>
            <person name="Aoki H."/>
            <person name="Arikawa K."/>
            <person name="Arita K."/>
            <person name="Bito T."/>
            <person name="Chiden Y."/>
            <person name="Fujitsuka N."/>
            <person name="Fukunaka R."/>
            <person name="Hamada M."/>
            <person name="Harada C."/>
            <person name="Hayashi A."/>
            <person name="Hijishita S."/>
            <person name="Honda M."/>
            <person name="Hosokawa S."/>
            <person name="Ichikawa Y."/>
            <person name="Idonuma A."/>
            <person name="Iijima M."/>
            <person name="Ikeda M."/>
            <person name="Ikeno M."/>
            <person name="Ito K."/>
            <person name="Ito S."/>
            <person name="Ito T."/>
            <person name="Ito Y."/>
            <person name="Ito Y."/>
            <person name="Iwabuchi A."/>
            <person name="Kamiya K."/>
            <person name="Karasawa W."/>
            <person name="Kurita K."/>
            <person name="Katagiri S."/>
            <person name="Kikuta A."/>
            <person name="Kobayashi H."/>
            <person name="Kobayashi N."/>
            <person name="Machita K."/>
            <person name="Maehara T."/>
            <person name="Masukawa M."/>
            <person name="Mizubayashi T."/>
            <person name="Mukai Y."/>
            <person name="Nagasaki H."/>
            <person name="Nagata Y."/>
            <person name="Naito S."/>
            <person name="Nakashima M."/>
            <person name="Nakama Y."/>
            <person name="Nakamichi Y."/>
            <person name="Nakamura M."/>
            <person name="Meguro A."/>
            <person name="Negishi M."/>
            <person name="Ohta I."/>
            <person name="Ohta T."/>
            <person name="Okamoto M."/>
            <person name="Ono N."/>
            <person name="Saji S."/>
            <person name="Sakaguchi M."/>
            <person name="Sakai K."/>
            <person name="Shibata M."/>
            <person name="Shimokawa T."/>
            <person name="Song J."/>
            <person name="Takazaki Y."/>
            <person name="Terasawa K."/>
            <person name="Tsugane M."/>
            <person name="Tsuji K."/>
            <person name="Ueda S."/>
            <person name="Waki K."/>
            <person name="Yamagata H."/>
            <person name="Yamamoto M."/>
            <person name="Yamamoto S."/>
            <person name="Yamane H."/>
            <person name="Yoshiki S."/>
            <person name="Yoshihara R."/>
            <person name="Yukawa K."/>
            <person name="Zhong H."/>
            <person name="Yano M."/>
            <person name="Yuan Q."/>
            <person name="Ouyang S."/>
            <person name="Liu J."/>
            <person name="Jones K.M."/>
            <person name="Gansberger K."/>
            <person name="Moffat K."/>
            <person name="Hill J."/>
            <person name="Bera J."/>
            <person name="Fadrosh D."/>
            <person name="Jin S."/>
            <person name="Johri S."/>
            <person name="Kim M."/>
            <person name="Overton L."/>
            <person name="Reardon M."/>
            <person name="Tsitrin T."/>
            <person name="Vuong H."/>
            <person name="Weaver B."/>
            <person name="Ciecko A."/>
            <person name="Tallon L."/>
            <person name="Jackson J."/>
            <person name="Pai G."/>
            <person name="Aken S.V."/>
            <person name="Utterback T."/>
            <person name="Reidmuller S."/>
            <person name="Feldblyum T."/>
            <person name="Hsiao J."/>
            <person name="Zismann V."/>
            <person name="Iobst S."/>
            <person name="de Vazeille A.R."/>
            <person name="Buell C.R."/>
            <person name="Ying K."/>
            <person name="Li Y."/>
            <person name="Lu T."/>
            <person name="Huang Y."/>
            <person name="Zhao Q."/>
            <person name="Feng Q."/>
            <person name="Zhang L."/>
            <person name="Zhu J."/>
            <person name="Weng Q."/>
            <person name="Mu J."/>
            <person name="Lu Y."/>
            <person name="Fan D."/>
            <person name="Liu Y."/>
            <person name="Guan J."/>
            <person name="Zhang Y."/>
            <person name="Yu S."/>
            <person name="Liu X."/>
            <person name="Zhang Y."/>
            <person name="Hong G."/>
            <person name="Han B."/>
            <person name="Choisne N."/>
            <person name="Demange N."/>
            <person name="Orjeda G."/>
            <person name="Samain S."/>
            <person name="Cattolico L."/>
            <person name="Pelletier E."/>
            <person name="Couloux A."/>
            <person name="Segurens B."/>
            <person name="Wincker P."/>
            <person name="D'Hont A."/>
            <person name="Scarpelli C."/>
            <person name="Weissenbach J."/>
            <person name="Salanoubat M."/>
            <person name="Quetier F."/>
            <person name="Yu Y."/>
            <person name="Kim H.R."/>
            <person name="Rambo T."/>
            <person name="Currie J."/>
            <person name="Collura K."/>
            <person name="Luo M."/>
            <person name="Yang T."/>
            <person name="Ammiraju J.S.S."/>
            <person name="Engler F."/>
            <person name="Soderlund C."/>
            <person name="Wing R.A."/>
            <person name="Palmer L.E."/>
            <person name="de la Bastide M."/>
            <person name="Spiegel L."/>
            <person name="Nascimento L."/>
            <person name="Zutavern T."/>
            <person name="O'Shaughnessy A."/>
            <person name="Dike S."/>
            <person name="Dedhia N."/>
            <person name="Preston R."/>
            <person name="Balija V."/>
            <person name="McCombie W.R."/>
            <person name="Chow T."/>
            <person name="Chen H."/>
            <person name="Chung M."/>
            <person name="Chen C."/>
            <person name="Shaw J."/>
            <person name="Wu H."/>
            <person name="Hsiao K."/>
            <person name="Chao Y."/>
            <person name="Chu M."/>
            <person name="Cheng C."/>
            <person name="Hour A."/>
            <person name="Lee P."/>
            <person name="Lin S."/>
            <person name="Lin Y."/>
            <person name="Liou J."/>
            <person name="Liu S."/>
            <person name="Hsing Y."/>
            <person name="Raghuvanshi S."/>
            <person name="Mohanty A."/>
            <person name="Bharti A.K."/>
            <person name="Gaur A."/>
            <person name="Gupta V."/>
            <person name="Kumar D."/>
            <person name="Ravi V."/>
            <person name="Vij S."/>
            <person name="Kapur A."/>
            <person name="Khurana P."/>
            <person name="Khurana P."/>
            <person name="Khurana J.P."/>
            <person name="Tyagi A.K."/>
            <person name="Gaikwad K."/>
            <person name="Singh A."/>
            <person name="Dalal V."/>
            <person name="Srivastava S."/>
            <person name="Dixit A."/>
            <person name="Pal A.K."/>
            <person name="Ghazi I.A."/>
            <person name="Yadav M."/>
            <person name="Pandit A."/>
            <person name="Bhargava A."/>
            <person name="Sureshbabu K."/>
            <person name="Batra K."/>
            <person name="Sharma T.R."/>
            <person name="Mohapatra T."/>
            <person name="Singh N.K."/>
            <person name="Messing J."/>
            <person name="Nelson A.B."/>
            <person name="Fuks G."/>
            <person name="Kavchok S."/>
            <person name="Keizer G."/>
            <person name="Linton E."/>
            <person name="Llaca V."/>
            <person name="Song R."/>
            <person name="Tanyolac B."/>
            <person name="Young S."/>
            <person name="Ho-Il K."/>
            <person name="Hahn J.H."/>
            <person name="Sangsakoo G."/>
            <person name="Vanavichit A."/>
            <person name="de Mattos Luiz.A.T."/>
            <person name="Zimmer P.D."/>
            <person name="Malone G."/>
            <person name="Dellagostin O."/>
            <person name="de Oliveira A.C."/>
            <person name="Bevan M."/>
            <person name="Bancroft I."/>
            <person name="Minx P."/>
            <person name="Cordum H."/>
            <person name="Wilson R."/>
            <person name="Cheng Z."/>
            <person name="Jin W."/>
            <person name="Jiang J."/>
            <person name="Leong S.A."/>
            <person name="Iwama H."/>
            <person name="Gojobori T."/>
            <person name="Itoh T."/>
            <person name="Niimura Y."/>
            <person name="Fujii Y."/>
            <person name="Habara T."/>
            <person name="Sakai H."/>
            <person name="Sato Y."/>
            <person name="Wilson G."/>
            <person name="Kumar K."/>
            <person name="McCouch S."/>
            <person name="Juretic N."/>
            <person name="Hoen D."/>
            <person name="Wright S."/>
            <person name="Bruskiewich R."/>
            <person name="Bureau T."/>
            <person name="Miyao A."/>
            <person name="Hirochika H."/>
            <person name="Nishikawa T."/>
            <person name="Kadowaki K."/>
            <person name="Sugiura M."/>
            <person name="Burr B."/>
            <person name="Sasaki T."/>
        </authorList>
    </citation>
    <scope>NUCLEOTIDE SEQUENCE [LARGE SCALE GENOMIC DNA]</scope>
    <source>
        <strain evidence="4">cv. Nipponbare</strain>
    </source>
</reference>
<evidence type="ECO:0000313" key="3">
    <source>
        <dbReference type="EMBL" id="CAE76083.1"/>
    </source>
</evidence>
<proteinExistence type="predicted"/>
<reference evidence="3" key="2">
    <citation type="submission" date="2003-11" db="EMBL/GenBank/DDBJ databases">
        <authorList>
            <person name="Han B."/>
            <person name="Feng Q."/>
            <person name="Huang Y.C."/>
            <person name="Li Y."/>
            <person name="Zhu J.J."/>
            <person name="Zhao Q."/>
            <person name="Hu X."/>
            <person name="Liu Y.L."/>
            <person name="Mu J."/>
            <person name="Yu Z."/>
            <person name="Chen L."/>
            <person name="Fan D.L."/>
            <person name="Weng Q.J."/>
            <person name="Zhang L."/>
            <person name="Lu Y.Q."/>
            <person name="Yu S.L."/>
            <person name="Liu X.H."/>
            <person name="Lu T.T."/>
            <person name="Zhang Y.J."/>
            <person name="Lu Y."/>
            <person name="Li C."/>
            <person name="Li T."/>
            <person name="Zhang Y."/>
            <person name="Hu H."/>
            <person name="Jia P.X."/>
            <person name="Qian Y.M."/>
            <person name="Ying K."/>
            <person name="Zhou B."/>
            <person name="Chen Z.H."/>
            <person name="Hao P."/>
            <person name="Zhang L."/>
            <person name="Wu M."/>
            <person name="Zhang R.Q."/>
            <person name="Guan J.P."/>
            <person name="Fu G."/>
            <person name="Wang S.Y."/>
            <person name="Ren S.X."/>
            <person name="Lv G."/>
            <person name="Lin W."/>
            <person name="Gu W.Q."/>
            <person name="Zhu G.F."/>
            <person name="Tu Y.F."/>
            <person name="Jia J."/>
            <person name="Yin H.F."/>
            <person name="Zhang Y."/>
            <person name="Cai Z."/>
            <person name="Chen J."/>
            <person name="Kang H."/>
            <person name="Chen X.Y."/>
            <person name="Shao C.Y."/>
            <person name="Sun Y."/>
            <person name="Hu Q.P."/>
            <person name="Zhang X.L."/>
            <person name="Zhang W."/>
            <person name="Wang L.J."/>
            <person name="Ding C.W."/>
            <person name="Sheng H.H."/>
            <person name="Gu J.L."/>
            <person name="Chen S.T."/>
            <person name="Ni L."/>
            <person name="Zhu F.H."/>
            <person name="Hong G.F."/>
        </authorList>
    </citation>
    <scope>NUCLEOTIDE SEQUENCE</scope>
</reference>
<sequence length="98" mass="10367">MAPLKPAKAGSTGEDPGSLSDGWSCYLGKSLVKEADLAELVLTGVLAERQGSCPGEDVVPLPGDRRTVVFVAFFAAGLRLPCDDFLPSVLEMYEVKLP</sequence>
<organism evidence="2 4">
    <name type="scientific">Oryza sativa subsp. japonica</name>
    <name type="common">Rice</name>
    <dbReference type="NCBI Taxonomy" id="39947"/>
    <lineage>
        <taxon>Eukaryota</taxon>
        <taxon>Viridiplantae</taxon>
        <taxon>Streptophyta</taxon>
        <taxon>Embryophyta</taxon>
        <taxon>Tracheophyta</taxon>
        <taxon>Spermatophyta</taxon>
        <taxon>Magnoliopsida</taxon>
        <taxon>Liliopsida</taxon>
        <taxon>Poales</taxon>
        <taxon>Poaceae</taxon>
        <taxon>BOP clade</taxon>
        <taxon>Oryzoideae</taxon>
        <taxon>Oryzeae</taxon>
        <taxon>Oryzinae</taxon>
        <taxon>Oryza</taxon>
        <taxon>Oryza sativa</taxon>
    </lineage>
</organism>
<dbReference type="EMBL" id="AL662964">
    <property type="protein sequence ID" value="CAE03812.2"/>
    <property type="molecule type" value="Genomic_DNA"/>
</dbReference>
<reference evidence="4" key="4">
    <citation type="journal article" date="2008" name="Nucleic Acids Res.">
        <title>The rice annotation project database (RAP-DB): 2008 update.</title>
        <authorList>
            <consortium name="The rice annotation project (RAP)"/>
        </authorList>
    </citation>
    <scope>GENOME REANNOTATION</scope>
    <source>
        <strain evidence="4">cv. Nipponbare</strain>
    </source>
</reference>
<evidence type="ECO:0000256" key="1">
    <source>
        <dbReference type="SAM" id="MobiDB-lite"/>
    </source>
</evidence>
<accession>Q7XP27</accession>
<protein>
    <submittedName>
        <fullName evidence="3">B1340F09.21 protein</fullName>
    </submittedName>
    <submittedName>
        <fullName evidence="2">OSJNBa0027H09.12 protein</fullName>
    </submittedName>
</protein>
<evidence type="ECO:0000313" key="4">
    <source>
        <dbReference type="Proteomes" id="UP000000763"/>
    </source>
</evidence>
<dbReference type="EMBL" id="BX842608">
    <property type="protein sequence ID" value="CAE76083.1"/>
    <property type="molecule type" value="Genomic_DNA"/>
</dbReference>